<reference evidence="2" key="1">
    <citation type="journal article" date="2018" name="Nat. Microbiol.">
        <title>Leveraging single-cell genomics to expand the fungal tree of life.</title>
        <authorList>
            <person name="Ahrendt S.R."/>
            <person name="Quandt C.A."/>
            <person name="Ciobanu D."/>
            <person name="Clum A."/>
            <person name="Salamov A."/>
            <person name="Andreopoulos B."/>
            <person name="Cheng J.F."/>
            <person name="Woyke T."/>
            <person name="Pelin A."/>
            <person name="Henrissat B."/>
            <person name="Reynolds N.K."/>
            <person name="Benny G.L."/>
            <person name="Smith M.E."/>
            <person name="James T.Y."/>
            <person name="Grigoriev I.V."/>
        </authorList>
    </citation>
    <scope>NUCLEOTIDE SEQUENCE [LARGE SCALE GENOMIC DNA]</scope>
    <source>
        <strain evidence="2">RSA 468</strain>
    </source>
</reference>
<dbReference type="AlphaFoldDB" id="A0A4P9ZSL3"/>
<dbReference type="Proteomes" id="UP000268162">
    <property type="component" value="Unassembled WGS sequence"/>
</dbReference>
<evidence type="ECO:0000313" key="1">
    <source>
        <dbReference type="EMBL" id="RKP36395.1"/>
    </source>
</evidence>
<gene>
    <name evidence="1" type="ORF">BJ085DRAFT_33612</name>
</gene>
<evidence type="ECO:0000313" key="2">
    <source>
        <dbReference type="Proteomes" id="UP000268162"/>
    </source>
</evidence>
<protein>
    <recommendedName>
        <fullName evidence="3">F-box domain-containing protein</fullName>
    </recommendedName>
</protein>
<dbReference type="InterPro" id="IPR032675">
    <property type="entry name" value="LRR_dom_sf"/>
</dbReference>
<organism evidence="1 2">
    <name type="scientific">Dimargaris cristalligena</name>
    <dbReference type="NCBI Taxonomy" id="215637"/>
    <lineage>
        <taxon>Eukaryota</taxon>
        <taxon>Fungi</taxon>
        <taxon>Fungi incertae sedis</taxon>
        <taxon>Zoopagomycota</taxon>
        <taxon>Kickxellomycotina</taxon>
        <taxon>Dimargaritomycetes</taxon>
        <taxon>Dimargaritales</taxon>
        <taxon>Dimargaritaceae</taxon>
        <taxon>Dimargaris</taxon>
    </lineage>
</organism>
<accession>A0A4P9ZSL3</accession>
<proteinExistence type="predicted"/>
<sequence>MYSKNGLVGCYNHEPWWSSILGDLADWSLLAARCFTHLARFPRRISLTILGPSGWSSLGSDTSLVNEDYSEAAFLAVKYPRITHFEIHTAAEWPSPLYHYSGPIFQHLVSLTLHPGHHITNIAFSLGALVTTDFPNLRHVEHRPSWIVDLQAPAIRTAYLHFLGRAWPHIRSLDLTLCQWTDEMGTLIARNFPRLQSMVVDGNIGESSICSIRRPSEPFKTPLGIPRLLHFGYYDEYVNWDSVMAILARFPNVRELDTQIYPLAMQNRFQTEYPDIRIVEYRDPITTRL</sequence>
<name>A0A4P9ZSL3_9FUNG</name>
<evidence type="ECO:0008006" key="3">
    <source>
        <dbReference type="Google" id="ProtNLM"/>
    </source>
</evidence>
<dbReference type="SUPFAM" id="SSF52047">
    <property type="entry name" value="RNI-like"/>
    <property type="match status" value="1"/>
</dbReference>
<dbReference type="EMBL" id="ML002661">
    <property type="protein sequence ID" value="RKP36395.1"/>
    <property type="molecule type" value="Genomic_DNA"/>
</dbReference>
<dbReference type="Gene3D" id="3.80.10.10">
    <property type="entry name" value="Ribonuclease Inhibitor"/>
    <property type="match status" value="1"/>
</dbReference>
<keyword evidence="2" id="KW-1185">Reference proteome</keyword>